<keyword evidence="5 7" id="KW-0234">DNA repair</keyword>
<evidence type="ECO:0000256" key="2">
    <source>
        <dbReference type="ARBA" id="ARBA00008997"/>
    </source>
</evidence>
<protein>
    <recommendedName>
        <fullName evidence="7">Non-structural maintenance of chromosomes element 4</fullName>
    </recommendedName>
</protein>
<proteinExistence type="inferred from homology"/>
<dbReference type="EMBL" id="JAHRHJ020000003">
    <property type="protein sequence ID" value="KAH9322002.1"/>
    <property type="molecule type" value="Genomic_DNA"/>
</dbReference>
<comment type="similarity">
    <text evidence="2 7">Belongs to the NSE4 family.</text>
</comment>
<feature type="non-terminal residue" evidence="11">
    <location>
        <position position="420"/>
    </location>
</feature>
<dbReference type="InterPro" id="IPR027786">
    <property type="entry name" value="Nse4/EID"/>
</dbReference>
<keyword evidence="3 7" id="KW-0227">DNA damage</keyword>
<evidence type="ECO:0000256" key="5">
    <source>
        <dbReference type="ARBA" id="ARBA00023204"/>
    </source>
</evidence>
<dbReference type="Pfam" id="PF08743">
    <property type="entry name" value="Nse4_C"/>
    <property type="match status" value="1"/>
</dbReference>
<evidence type="ECO:0000313" key="10">
    <source>
        <dbReference type="EMBL" id="KAH9294335.1"/>
    </source>
</evidence>
<feature type="compositionally biased region" description="Basic and acidic residues" evidence="8">
    <location>
        <begin position="239"/>
        <end position="257"/>
    </location>
</feature>
<dbReference type="GO" id="GO:0006310">
    <property type="term" value="P:DNA recombination"/>
    <property type="evidence" value="ECO:0007669"/>
    <property type="project" value="UniProtKB-UniRule"/>
</dbReference>
<evidence type="ECO:0000313" key="11">
    <source>
        <dbReference type="EMBL" id="KAH9322002.1"/>
    </source>
</evidence>
<keyword evidence="12" id="KW-1185">Reference proteome</keyword>
<comment type="subunit">
    <text evidence="7">Component of the SMC5-SMC6 complex.</text>
</comment>
<dbReference type="GO" id="GO:0005634">
    <property type="term" value="C:nucleus"/>
    <property type="evidence" value="ECO:0007669"/>
    <property type="project" value="UniProtKB-SubCell"/>
</dbReference>
<evidence type="ECO:0000256" key="4">
    <source>
        <dbReference type="ARBA" id="ARBA00023172"/>
    </source>
</evidence>
<dbReference type="Proteomes" id="UP000824469">
    <property type="component" value="Unassembled WGS sequence"/>
</dbReference>
<keyword evidence="6 7" id="KW-0539">Nucleus</keyword>
<dbReference type="OMA" id="MEDKRQT"/>
<comment type="caution">
    <text evidence="11">The sequence shown here is derived from an EMBL/GenBank/DDBJ whole genome shotgun (WGS) entry which is preliminary data.</text>
</comment>
<comment type="subcellular location">
    <subcellularLocation>
        <location evidence="1 7">Nucleus</location>
    </subcellularLocation>
</comment>
<feature type="region of interest" description="Disordered" evidence="8">
    <location>
        <begin position="232"/>
        <end position="257"/>
    </location>
</feature>
<dbReference type="GO" id="GO:0030915">
    <property type="term" value="C:Smc5-Smc6 complex"/>
    <property type="evidence" value="ECO:0007669"/>
    <property type="project" value="UniProtKB-UniRule"/>
</dbReference>
<feature type="compositionally biased region" description="Basic and acidic residues" evidence="8">
    <location>
        <begin position="411"/>
        <end position="420"/>
    </location>
</feature>
<evidence type="ECO:0000256" key="8">
    <source>
        <dbReference type="SAM" id="MobiDB-lite"/>
    </source>
</evidence>
<dbReference type="EMBL" id="JAHRHJ020000210">
    <property type="protein sequence ID" value="KAH9294335.1"/>
    <property type="molecule type" value="Genomic_DNA"/>
</dbReference>
<dbReference type="GO" id="GO:0006281">
    <property type="term" value="P:DNA repair"/>
    <property type="evidence" value="ECO:0007669"/>
    <property type="project" value="UniProtKB-UniRule"/>
</dbReference>
<keyword evidence="4 7" id="KW-0233">DNA recombination</keyword>
<evidence type="ECO:0000256" key="3">
    <source>
        <dbReference type="ARBA" id="ARBA00022763"/>
    </source>
</evidence>
<feature type="region of interest" description="Disordered" evidence="8">
    <location>
        <begin position="395"/>
        <end position="420"/>
    </location>
</feature>
<dbReference type="PANTHER" id="PTHR16140">
    <property type="entry name" value="NON-STRUCTURAL MAINTENANCE OF CHROMOSOMES ELEMENT 4"/>
    <property type="match status" value="1"/>
</dbReference>
<accession>A0AA38GE56</accession>
<feature type="compositionally biased region" description="Polar residues" evidence="8">
    <location>
        <begin position="400"/>
        <end position="410"/>
    </location>
</feature>
<gene>
    <name evidence="11" type="ORF">KI387_016641</name>
    <name evidence="10" type="ORF">KI387_040460</name>
</gene>
<feature type="region of interest" description="Disordered" evidence="8">
    <location>
        <begin position="1"/>
        <end position="43"/>
    </location>
</feature>
<evidence type="ECO:0000256" key="1">
    <source>
        <dbReference type="ARBA" id="ARBA00004123"/>
    </source>
</evidence>
<reference evidence="11 12" key="1">
    <citation type="journal article" date="2021" name="Nat. Plants">
        <title>The Taxus genome provides insights into paclitaxel biosynthesis.</title>
        <authorList>
            <person name="Xiong X."/>
            <person name="Gou J."/>
            <person name="Liao Q."/>
            <person name="Li Y."/>
            <person name="Zhou Q."/>
            <person name="Bi G."/>
            <person name="Li C."/>
            <person name="Du R."/>
            <person name="Wang X."/>
            <person name="Sun T."/>
            <person name="Guo L."/>
            <person name="Liang H."/>
            <person name="Lu P."/>
            <person name="Wu Y."/>
            <person name="Zhang Z."/>
            <person name="Ro D.K."/>
            <person name="Shang Y."/>
            <person name="Huang S."/>
            <person name="Yan J."/>
        </authorList>
    </citation>
    <scope>NUCLEOTIDE SEQUENCE [LARGE SCALE GENOMIC DNA]</scope>
    <source>
        <strain evidence="11">Ta-2019</strain>
    </source>
</reference>
<evidence type="ECO:0000256" key="7">
    <source>
        <dbReference type="RuleBase" id="RU365071"/>
    </source>
</evidence>
<feature type="domain" description="Non-structural maintenance of chromosome element 4 C-terminal" evidence="9">
    <location>
        <begin position="277"/>
        <end position="362"/>
    </location>
</feature>
<organism evidence="11 12">
    <name type="scientific">Taxus chinensis</name>
    <name type="common">Chinese yew</name>
    <name type="synonym">Taxus wallichiana var. chinensis</name>
    <dbReference type="NCBI Taxonomy" id="29808"/>
    <lineage>
        <taxon>Eukaryota</taxon>
        <taxon>Viridiplantae</taxon>
        <taxon>Streptophyta</taxon>
        <taxon>Embryophyta</taxon>
        <taxon>Tracheophyta</taxon>
        <taxon>Spermatophyta</taxon>
        <taxon>Pinopsida</taxon>
        <taxon>Pinidae</taxon>
        <taxon>Conifers II</taxon>
        <taxon>Cupressales</taxon>
        <taxon>Taxaceae</taxon>
        <taxon>Taxus</taxon>
    </lineage>
</organism>
<sequence length="420" mass="47757">MSRILVFKSRKNDGDFSQRSQHPSHGEGGPQDKKKSCCDREQQEESQSMVERRILRCQYRSLKSSIAGNAQEDTFWFIWLLEHIDDMLMFAKEVVTVLLCNAEEKEEIINAESDKFDSVFNKVQNLHNLVHRPREQVTDAEALLDITSALLASVKSTQNSNVVSLPDFISALVRNYSGKAHGNMSFHGNDNQTHISWETLGLEASMIFSHAAGVSTMLGPMDNEAKPRRVVNTRRHRKPIESTHPEEVADSGSEQKTETDKNMVTMFNILKKHKHARLESLVLNRQSFSQTVENIFALSFLVKDGRVEIKLDENKNHIIVPKNAPTARDMASGEASYSQFVFRFDFNDWKFMMGSINSGQELMPHRNNLSLHHKSEIASEAPIRKISRNRGREAPLMHCAQNSDKCGSQSGDKERFSERP</sequence>
<dbReference type="AlphaFoldDB" id="A0AA38GE56"/>
<evidence type="ECO:0000313" key="12">
    <source>
        <dbReference type="Proteomes" id="UP000824469"/>
    </source>
</evidence>
<evidence type="ECO:0000259" key="9">
    <source>
        <dbReference type="Pfam" id="PF08743"/>
    </source>
</evidence>
<name>A0AA38GE56_TAXCH</name>
<dbReference type="PANTHER" id="PTHR16140:SF0">
    <property type="entry name" value="NON-STRUCTURAL MAINTENANCE OF CHROMOSOMES ELEMENT 4"/>
    <property type="match status" value="1"/>
</dbReference>
<feature type="compositionally biased region" description="Basic and acidic residues" evidence="8">
    <location>
        <begin position="30"/>
        <end position="43"/>
    </location>
</feature>
<evidence type="ECO:0000256" key="6">
    <source>
        <dbReference type="ARBA" id="ARBA00023242"/>
    </source>
</evidence>
<dbReference type="InterPro" id="IPR014854">
    <property type="entry name" value="Nse4_C"/>
</dbReference>
<comment type="function">
    <text evidence="7">Component of the SMC5-SMC6 complex, that promotes sister chromatid alignment after DNA damage and facilitates double-stranded DNA breaks (DSBs) repair via homologous recombination between sister chromatids.</text>
</comment>